<dbReference type="SMART" id="SM00248">
    <property type="entry name" value="ANK"/>
    <property type="match status" value="4"/>
</dbReference>
<gene>
    <name evidence="2" type="ORF">M0R45_015654</name>
</gene>
<reference evidence="2 3" key="1">
    <citation type="journal article" date="2023" name="G3 (Bethesda)">
        <title>A chromosome-length genome assembly and annotation of blackberry (Rubus argutus, cv. 'Hillquist').</title>
        <authorList>
            <person name="Bruna T."/>
            <person name="Aryal R."/>
            <person name="Dudchenko O."/>
            <person name="Sargent D.J."/>
            <person name="Mead D."/>
            <person name="Buti M."/>
            <person name="Cavallini A."/>
            <person name="Hytonen T."/>
            <person name="Andres J."/>
            <person name="Pham M."/>
            <person name="Weisz D."/>
            <person name="Mascagni F."/>
            <person name="Usai G."/>
            <person name="Natali L."/>
            <person name="Bassil N."/>
            <person name="Fernandez G.E."/>
            <person name="Lomsadze A."/>
            <person name="Armour M."/>
            <person name="Olukolu B."/>
            <person name="Poorten T."/>
            <person name="Britton C."/>
            <person name="Davik J."/>
            <person name="Ashrafi H."/>
            <person name="Aiden E.L."/>
            <person name="Borodovsky M."/>
            <person name="Worthington M."/>
        </authorList>
    </citation>
    <scope>NUCLEOTIDE SEQUENCE [LARGE SCALE GENOMIC DNA]</scope>
    <source>
        <strain evidence="2">PI 553951</strain>
    </source>
</reference>
<dbReference type="InterPro" id="IPR002110">
    <property type="entry name" value="Ankyrin_rpt"/>
</dbReference>
<dbReference type="Proteomes" id="UP001457282">
    <property type="component" value="Unassembled WGS sequence"/>
</dbReference>
<dbReference type="PROSITE" id="PS50297">
    <property type="entry name" value="ANK_REP_REGION"/>
    <property type="match status" value="1"/>
</dbReference>
<proteinExistence type="predicted"/>
<evidence type="ECO:0000313" key="2">
    <source>
        <dbReference type="EMBL" id="KAK9938943.1"/>
    </source>
</evidence>
<dbReference type="PROSITE" id="PS50088">
    <property type="entry name" value="ANK_REPEAT"/>
    <property type="match status" value="1"/>
</dbReference>
<keyword evidence="3" id="KW-1185">Reference proteome</keyword>
<dbReference type="Pfam" id="PF12796">
    <property type="entry name" value="Ank_2"/>
    <property type="match status" value="1"/>
</dbReference>
<accession>A0AAW1XR66</accession>
<dbReference type="PANTHER" id="PTHR24121:SF21">
    <property type="entry name" value="ANKYRIN REPEAT FAMILY PROTEIN"/>
    <property type="match status" value="1"/>
</dbReference>
<organism evidence="2 3">
    <name type="scientific">Rubus argutus</name>
    <name type="common">Southern blackberry</name>
    <dbReference type="NCBI Taxonomy" id="59490"/>
    <lineage>
        <taxon>Eukaryota</taxon>
        <taxon>Viridiplantae</taxon>
        <taxon>Streptophyta</taxon>
        <taxon>Embryophyta</taxon>
        <taxon>Tracheophyta</taxon>
        <taxon>Spermatophyta</taxon>
        <taxon>Magnoliopsida</taxon>
        <taxon>eudicotyledons</taxon>
        <taxon>Gunneridae</taxon>
        <taxon>Pentapetalae</taxon>
        <taxon>rosids</taxon>
        <taxon>fabids</taxon>
        <taxon>Rosales</taxon>
        <taxon>Rosaceae</taxon>
        <taxon>Rosoideae</taxon>
        <taxon>Rosoideae incertae sedis</taxon>
        <taxon>Rubus</taxon>
    </lineage>
</organism>
<comment type="caution">
    <text evidence="2">The sequence shown here is derived from an EMBL/GenBank/DDBJ whole genome shotgun (WGS) entry which is preliminary data.</text>
</comment>
<dbReference type="InterPro" id="IPR036770">
    <property type="entry name" value="Ankyrin_rpt-contain_sf"/>
</dbReference>
<dbReference type="PANTHER" id="PTHR24121">
    <property type="entry name" value="NO MECHANORECEPTOR POTENTIAL C, ISOFORM D-RELATED"/>
    <property type="match status" value="1"/>
</dbReference>
<dbReference type="SUPFAM" id="SSF48403">
    <property type="entry name" value="Ankyrin repeat"/>
    <property type="match status" value="1"/>
</dbReference>
<dbReference type="EMBL" id="JBEDUW010000003">
    <property type="protein sequence ID" value="KAK9938943.1"/>
    <property type="molecule type" value="Genomic_DNA"/>
</dbReference>
<evidence type="ECO:0000256" key="1">
    <source>
        <dbReference type="PROSITE-ProRule" id="PRU00023"/>
    </source>
</evidence>
<dbReference type="Gene3D" id="1.25.40.20">
    <property type="entry name" value="Ankyrin repeat-containing domain"/>
    <property type="match status" value="2"/>
</dbReference>
<evidence type="ECO:0000313" key="3">
    <source>
        <dbReference type="Proteomes" id="UP001457282"/>
    </source>
</evidence>
<name>A0AAW1XR66_RUBAR</name>
<sequence length="381" mass="42938">MSIPQAQYVPPHGIQLATANGDPGTGLENQSSNFTTIDILADLPKPKTPSLCLLEHQNRKLYHEICVPLYKHALKGDWEAAERILVKDRKLLNASISRGWDTVLHVAAGARHFHFVEKLVEMMDKEDLALQDKNGNTALCIAAAAGSLDIVQLLLQENNSLLTIRGGANMAPPYMATVLGHSEIAWYMYPESKNMLKKTDRENLFFSCINNGLYGFALKLLDTDRALAKARTDRPKNKTALHILAQRPSVFGSQSPGMWGRLINSFLPCFNFAFKRKLNQADEALQLVQRLWEEILKDEHDDVMRLIKYPSNLLFDAAEFGNYEFLAALMSSYPELVWETDEKNRTIIHVAVLHRHASIFNLVHEIGSIKDVIVTYEDDQG</sequence>
<protein>
    <submittedName>
        <fullName evidence="2">Uncharacterized protein</fullName>
    </submittedName>
</protein>
<feature type="repeat" description="ANK" evidence="1">
    <location>
        <begin position="134"/>
        <end position="161"/>
    </location>
</feature>
<keyword evidence="1" id="KW-0040">ANK repeat</keyword>
<dbReference type="AlphaFoldDB" id="A0AAW1XR66"/>